<dbReference type="Pfam" id="PF01810">
    <property type="entry name" value="LysE"/>
    <property type="match status" value="1"/>
</dbReference>
<feature type="transmembrane region" description="Helical" evidence="6">
    <location>
        <begin position="146"/>
        <end position="170"/>
    </location>
</feature>
<feature type="transmembrane region" description="Helical" evidence="6">
    <location>
        <begin position="182"/>
        <end position="200"/>
    </location>
</feature>
<comment type="subcellular location">
    <subcellularLocation>
        <location evidence="1">Cell membrane</location>
        <topology evidence="1">Multi-pass membrane protein</topology>
    </subcellularLocation>
</comment>
<keyword evidence="8" id="KW-1185">Reference proteome</keyword>
<evidence type="ECO:0000256" key="2">
    <source>
        <dbReference type="ARBA" id="ARBA00022475"/>
    </source>
</evidence>
<protein>
    <submittedName>
        <fullName evidence="7">Lysine transporter LysE</fullName>
    </submittedName>
</protein>
<keyword evidence="5 6" id="KW-0472">Membrane</keyword>
<evidence type="ECO:0000256" key="6">
    <source>
        <dbReference type="SAM" id="Phobius"/>
    </source>
</evidence>
<dbReference type="InterPro" id="IPR001123">
    <property type="entry name" value="LeuE-type"/>
</dbReference>
<keyword evidence="4 6" id="KW-1133">Transmembrane helix</keyword>
<accession>A0A222WSE1</accession>
<dbReference type="PANTHER" id="PTHR30086:SF6">
    <property type="entry name" value="AMINO ACID EFFLUX PROTEIN YCGF-RELATED"/>
    <property type="match status" value="1"/>
</dbReference>
<dbReference type="KEGG" id="pkb:B4V02_18785"/>
<dbReference type="AlphaFoldDB" id="A0A222WSE1"/>
<evidence type="ECO:0000256" key="5">
    <source>
        <dbReference type="ARBA" id="ARBA00023136"/>
    </source>
</evidence>
<feature type="transmembrane region" description="Helical" evidence="6">
    <location>
        <begin position="63"/>
        <end position="85"/>
    </location>
</feature>
<feature type="transmembrane region" description="Helical" evidence="6">
    <location>
        <begin position="114"/>
        <end position="134"/>
    </location>
</feature>
<evidence type="ECO:0000256" key="1">
    <source>
        <dbReference type="ARBA" id="ARBA00004651"/>
    </source>
</evidence>
<evidence type="ECO:0000256" key="3">
    <source>
        <dbReference type="ARBA" id="ARBA00022692"/>
    </source>
</evidence>
<sequence length="210" mass="22850">MALFITYVLLGFSIALPVGTITVEMTKQGLKNGFMHGWIVGLGGMTIDLLLIIGLYFGLASVLSLPVVQVIMWLIGAIFLCYVGYDSIKNADHDIALEGEKKTKTLFSSYKNGLLVAVSPGNLVFWVSVFGTVLASSFDRSNTSQFLIVGLGILLGILIHDLGLMTLVATTRKAMNRTAIKWVTISAGMVLIGFSVYFLYEFVLSIQKIL</sequence>
<evidence type="ECO:0000313" key="7">
    <source>
        <dbReference type="EMBL" id="ASR48593.1"/>
    </source>
</evidence>
<dbReference type="GO" id="GO:0005886">
    <property type="term" value="C:plasma membrane"/>
    <property type="evidence" value="ECO:0007669"/>
    <property type="project" value="UniProtKB-SubCell"/>
</dbReference>
<evidence type="ECO:0000313" key="8">
    <source>
        <dbReference type="Proteomes" id="UP000214666"/>
    </source>
</evidence>
<feature type="transmembrane region" description="Helical" evidence="6">
    <location>
        <begin position="37"/>
        <end position="57"/>
    </location>
</feature>
<name>A0A222WSE1_9BACL</name>
<dbReference type="STRING" id="172713.GCA_001705305_03670"/>
<dbReference type="EMBL" id="CP020028">
    <property type="protein sequence ID" value="ASR48593.1"/>
    <property type="molecule type" value="Genomic_DNA"/>
</dbReference>
<dbReference type="OrthoDB" id="7874789at2"/>
<keyword evidence="2" id="KW-1003">Cell membrane</keyword>
<evidence type="ECO:0000256" key="4">
    <source>
        <dbReference type="ARBA" id="ARBA00022989"/>
    </source>
</evidence>
<dbReference type="RefSeq" id="WP_094155927.1">
    <property type="nucleotide sequence ID" value="NZ_CP020028.1"/>
</dbReference>
<proteinExistence type="predicted"/>
<dbReference type="PANTHER" id="PTHR30086">
    <property type="entry name" value="ARGININE EXPORTER PROTEIN ARGO"/>
    <property type="match status" value="1"/>
</dbReference>
<keyword evidence="3 6" id="KW-0812">Transmembrane</keyword>
<feature type="transmembrane region" description="Helical" evidence="6">
    <location>
        <begin position="6"/>
        <end position="25"/>
    </location>
</feature>
<dbReference type="Proteomes" id="UP000214666">
    <property type="component" value="Chromosome"/>
</dbReference>
<reference evidence="7 8" key="1">
    <citation type="submission" date="2017-03" db="EMBL/GenBank/DDBJ databases">
        <title>Complete genome sequence of Paenibacillus Kribbensis producing bioflocculants.</title>
        <authorList>
            <person name="Lee H.-G."/>
            <person name="Oh H.-M."/>
        </authorList>
    </citation>
    <scope>NUCLEOTIDE SEQUENCE [LARGE SCALE GENOMIC DNA]</scope>
    <source>
        <strain evidence="7 8">AM49</strain>
    </source>
</reference>
<gene>
    <name evidence="7" type="ORF">B4V02_18785</name>
</gene>
<organism evidence="7 8">
    <name type="scientific">Paenibacillus kribbensis</name>
    <dbReference type="NCBI Taxonomy" id="172713"/>
    <lineage>
        <taxon>Bacteria</taxon>
        <taxon>Bacillati</taxon>
        <taxon>Bacillota</taxon>
        <taxon>Bacilli</taxon>
        <taxon>Bacillales</taxon>
        <taxon>Paenibacillaceae</taxon>
        <taxon>Paenibacillus</taxon>
    </lineage>
</organism>
<dbReference type="GO" id="GO:0015171">
    <property type="term" value="F:amino acid transmembrane transporter activity"/>
    <property type="evidence" value="ECO:0007669"/>
    <property type="project" value="TreeGrafter"/>
</dbReference>